<proteinExistence type="predicted"/>
<evidence type="ECO:0000313" key="2">
    <source>
        <dbReference type="Proteomes" id="UP000699462"/>
    </source>
</evidence>
<dbReference type="AlphaFoldDB" id="A0A8T0DFR3"/>
<sequence length="64" mass="7461">MVARQWRAKTDRLLRLYVIFHFRTTKRTIVNQRCAAGCLPACDKLPIMGWVLLSLHQRPQPATL</sequence>
<protein>
    <submittedName>
        <fullName evidence="1">Uncharacterized protein</fullName>
    </submittedName>
</protein>
<dbReference type="Proteomes" id="UP000699462">
    <property type="component" value="Unassembled WGS sequence"/>
</dbReference>
<organism evidence="1 2">
    <name type="scientific">Paragonimus westermani</name>
    <dbReference type="NCBI Taxonomy" id="34504"/>
    <lineage>
        <taxon>Eukaryota</taxon>
        <taxon>Metazoa</taxon>
        <taxon>Spiralia</taxon>
        <taxon>Lophotrochozoa</taxon>
        <taxon>Platyhelminthes</taxon>
        <taxon>Trematoda</taxon>
        <taxon>Digenea</taxon>
        <taxon>Plagiorchiida</taxon>
        <taxon>Troglotremata</taxon>
        <taxon>Troglotrematidae</taxon>
        <taxon>Paragonimus</taxon>
    </lineage>
</organism>
<evidence type="ECO:0000313" key="1">
    <source>
        <dbReference type="EMBL" id="KAF8565774.1"/>
    </source>
</evidence>
<name>A0A8T0DFR3_9TREM</name>
<reference evidence="1 2" key="1">
    <citation type="submission" date="2019-07" db="EMBL/GenBank/DDBJ databases">
        <title>Annotation for the trematode Paragonimus westermani.</title>
        <authorList>
            <person name="Choi Y.-J."/>
        </authorList>
    </citation>
    <scope>NUCLEOTIDE SEQUENCE [LARGE SCALE GENOMIC DNA]</scope>
    <source>
        <strain evidence="1">180907_Pwestermani</strain>
    </source>
</reference>
<comment type="caution">
    <text evidence="1">The sequence shown here is derived from an EMBL/GenBank/DDBJ whole genome shotgun (WGS) entry which is preliminary data.</text>
</comment>
<keyword evidence="2" id="KW-1185">Reference proteome</keyword>
<gene>
    <name evidence="1" type="ORF">P879_03960</name>
</gene>
<dbReference type="EMBL" id="JTDF01006129">
    <property type="protein sequence ID" value="KAF8565774.1"/>
    <property type="molecule type" value="Genomic_DNA"/>
</dbReference>
<accession>A0A8T0DFR3</accession>